<comment type="subcellular location">
    <subcellularLocation>
        <location evidence="3">Cytoplasm</location>
    </subcellularLocation>
</comment>
<feature type="active site" description="Proton acceptor" evidence="3">
    <location>
        <position position="71"/>
    </location>
</feature>
<evidence type="ECO:0000256" key="1">
    <source>
        <dbReference type="ARBA" id="ARBA00001968"/>
    </source>
</evidence>
<sequence length="204" mass="22162">MTMRFILASKSPSRLELLRRAGLDPEVHASDVDESLITDPQPVRLALRRAAAKGEFVAERVAGEAIFVACDSVLEFEGRAHGKPRTVEATTAQWQRMRGRQGVLHTGHFVLVRSDDEAQQALRTASTVVKFADVTDEEIAAYVARGEPRWVAGAFTIDGLGGAFITGVEGDPHNVVGLSLPLLRQILLDLGVTWPSLWRGGAEP</sequence>
<dbReference type="PANTHER" id="PTHR43213:SF5">
    <property type="entry name" value="BIFUNCTIONAL DTTP_UTP PYROPHOSPHATASE_METHYLTRANSFERASE PROTEIN-RELATED"/>
    <property type="match status" value="1"/>
</dbReference>
<dbReference type="EC" id="3.6.1.9" evidence="3"/>
<dbReference type="InterPro" id="IPR003697">
    <property type="entry name" value="Maf-like"/>
</dbReference>
<dbReference type="Pfam" id="PF02545">
    <property type="entry name" value="Maf"/>
    <property type="match status" value="1"/>
</dbReference>
<comment type="caution">
    <text evidence="3">Lacks conserved residue(s) required for the propagation of feature annotation.</text>
</comment>
<gene>
    <name evidence="4" type="primary">maf</name>
    <name evidence="4" type="ORF">J5A53_11110</name>
</gene>
<proteinExistence type="inferred from homology"/>
<organism evidence="4 5">
    <name type="scientific">Arachnia propionica</name>
    <dbReference type="NCBI Taxonomy" id="1750"/>
    <lineage>
        <taxon>Bacteria</taxon>
        <taxon>Bacillati</taxon>
        <taxon>Actinomycetota</taxon>
        <taxon>Actinomycetes</taxon>
        <taxon>Propionibacteriales</taxon>
        <taxon>Propionibacteriaceae</taxon>
        <taxon>Arachnia</taxon>
    </lineage>
</organism>
<dbReference type="GO" id="GO:0047429">
    <property type="term" value="F:nucleoside triphosphate diphosphatase activity"/>
    <property type="evidence" value="ECO:0007669"/>
    <property type="project" value="UniProtKB-EC"/>
</dbReference>
<accession>A0AB37HYU5</accession>
<dbReference type="Gene3D" id="3.90.950.10">
    <property type="match status" value="1"/>
</dbReference>
<dbReference type="SUPFAM" id="SSF52972">
    <property type="entry name" value="ITPase-like"/>
    <property type="match status" value="1"/>
</dbReference>
<evidence type="ECO:0000256" key="2">
    <source>
        <dbReference type="ARBA" id="ARBA00022801"/>
    </source>
</evidence>
<dbReference type="EMBL" id="CP072385">
    <property type="protein sequence ID" value="QUC12705.1"/>
    <property type="molecule type" value="Genomic_DNA"/>
</dbReference>
<dbReference type="PIRSF" id="PIRSF006305">
    <property type="entry name" value="Maf"/>
    <property type="match status" value="1"/>
</dbReference>
<dbReference type="PANTHER" id="PTHR43213">
    <property type="entry name" value="BIFUNCTIONAL DTTP/UTP PYROPHOSPHATASE/METHYLTRANSFERASE PROTEIN-RELATED"/>
    <property type="match status" value="1"/>
</dbReference>
<dbReference type="AlphaFoldDB" id="A0AB37HYU5"/>
<protein>
    <recommendedName>
        <fullName evidence="3">Nucleoside triphosphate pyrophosphatase</fullName>
        <ecNumber evidence="3">3.6.1.9</ecNumber>
    </recommendedName>
    <alternativeName>
        <fullName evidence="3">Nucleotide pyrophosphatase</fullName>
        <shortName evidence="3">Nucleotide PPase</shortName>
    </alternativeName>
</protein>
<comment type="function">
    <text evidence="3">Nucleoside triphosphate pyrophosphatase. May have a dual role in cell division arrest and in preventing the incorporation of modified nucleotides into cellular nucleic acids.</text>
</comment>
<dbReference type="NCBIfam" id="TIGR00172">
    <property type="entry name" value="maf"/>
    <property type="match status" value="1"/>
</dbReference>
<dbReference type="CDD" id="cd00555">
    <property type="entry name" value="Maf"/>
    <property type="match status" value="1"/>
</dbReference>
<comment type="catalytic activity">
    <reaction evidence="3">
        <text>a ribonucleoside 5'-triphosphate + H2O = a ribonucleoside 5'-phosphate + diphosphate + H(+)</text>
        <dbReference type="Rhea" id="RHEA:23996"/>
        <dbReference type="ChEBI" id="CHEBI:15377"/>
        <dbReference type="ChEBI" id="CHEBI:15378"/>
        <dbReference type="ChEBI" id="CHEBI:33019"/>
        <dbReference type="ChEBI" id="CHEBI:58043"/>
        <dbReference type="ChEBI" id="CHEBI:61557"/>
        <dbReference type="EC" id="3.6.1.9"/>
    </reaction>
</comment>
<evidence type="ECO:0000313" key="5">
    <source>
        <dbReference type="Proteomes" id="UP000677180"/>
    </source>
</evidence>
<dbReference type="GO" id="GO:0005737">
    <property type="term" value="C:cytoplasm"/>
    <property type="evidence" value="ECO:0007669"/>
    <property type="project" value="UniProtKB-SubCell"/>
</dbReference>
<keyword evidence="2 3" id="KW-0378">Hydrolase</keyword>
<comment type="cofactor">
    <cofactor evidence="1 3">
        <name>a divalent metal cation</name>
        <dbReference type="ChEBI" id="CHEBI:60240"/>
    </cofactor>
</comment>
<dbReference type="InterPro" id="IPR029001">
    <property type="entry name" value="ITPase-like_fam"/>
</dbReference>
<comment type="similarity">
    <text evidence="3">Belongs to the Maf family.</text>
</comment>
<dbReference type="Proteomes" id="UP000677180">
    <property type="component" value="Chromosome"/>
</dbReference>
<reference evidence="4" key="1">
    <citation type="submission" date="2021-03" db="EMBL/GenBank/DDBJ databases">
        <title>Human Oral Microbial Genomes.</title>
        <authorList>
            <person name="Johnston C.D."/>
            <person name="Chen T."/>
            <person name="Dewhirst F.E."/>
        </authorList>
    </citation>
    <scope>NUCLEOTIDE SEQUENCE</scope>
    <source>
        <strain evidence="4">F0714</strain>
    </source>
</reference>
<dbReference type="HAMAP" id="MF_00528">
    <property type="entry name" value="Maf"/>
    <property type="match status" value="1"/>
</dbReference>
<evidence type="ECO:0000256" key="3">
    <source>
        <dbReference type="HAMAP-Rule" id="MF_00528"/>
    </source>
</evidence>
<evidence type="ECO:0000313" key="4">
    <source>
        <dbReference type="EMBL" id="QUC12705.1"/>
    </source>
</evidence>
<name>A0AB37HYU5_9ACTN</name>
<keyword evidence="3" id="KW-0546">Nucleotide metabolism</keyword>
<comment type="catalytic activity">
    <reaction evidence="3">
        <text>a 2'-deoxyribonucleoside 5'-triphosphate + H2O = a 2'-deoxyribonucleoside 5'-phosphate + diphosphate + H(+)</text>
        <dbReference type="Rhea" id="RHEA:44644"/>
        <dbReference type="ChEBI" id="CHEBI:15377"/>
        <dbReference type="ChEBI" id="CHEBI:15378"/>
        <dbReference type="ChEBI" id="CHEBI:33019"/>
        <dbReference type="ChEBI" id="CHEBI:61560"/>
        <dbReference type="ChEBI" id="CHEBI:65317"/>
        <dbReference type="EC" id="3.6.1.9"/>
    </reaction>
</comment>
<dbReference type="GO" id="GO:0009117">
    <property type="term" value="P:nucleotide metabolic process"/>
    <property type="evidence" value="ECO:0007669"/>
    <property type="project" value="UniProtKB-KW"/>
</dbReference>
<keyword evidence="3" id="KW-0963">Cytoplasm</keyword>